<evidence type="ECO:0000313" key="1">
    <source>
        <dbReference type="EMBL" id="MQA37101.1"/>
    </source>
</evidence>
<evidence type="ECO:0000313" key="2">
    <source>
        <dbReference type="Proteomes" id="UP000440498"/>
    </source>
</evidence>
<comment type="caution">
    <text evidence="1">The sequence shown here is derived from an EMBL/GenBank/DDBJ whole genome shotgun (WGS) entry which is preliminary data.</text>
</comment>
<accession>A0A6A7MVM8</accession>
<evidence type="ECO:0008006" key="3">
    <source>
        <dbReference type="Google" id="ProtNLM"/>
    </source>
</evidence>
<reference evidence="1 2" key="1">
    <citation type="submission" date="2019-10" db="EMBL/GenBank/DDBJ databases">
        <title>Two novel species isolated from a subtropical stream in China.</title>
        <authorList>
            <person name="Lu H."/>
        </authorList>
    </citation>
    <scope>NUCLEOTIDE SEQUENCE [LARGE SCALE GENOMIC DNA]</scope>
    <source>
        <strain evidence="1 2">FT29W</strain>
    </source>
</reference>
<proteinExistence type="predicted"/>
<keyword evidence="2" id="KW-1185">Reference proteome</keyword>
<dbReference type="RefSeq" id="WP_152836433.1">
    <property type="nucleotide sequence ID" value="NZ_WHUG01000001.1"/>
</dbReference>
<dbReference type="EMBL" id="WHUG01000001">
    <property type="protein sequence ID" value="MQA37101.1"/>
    <property type="molecule type" value="Genomic_DNA"/>
</dbReference>
<gene>
    <name evidence="1" type="ORF">GEV02_02970</name>
</gene>
<dbReference type="Proteomes" id="UP000440498">
    <property type="component" value="Unassembled WGS sequence"/>
</dbReference>
<protein>
    <recommendedName>
        <fullName evidence="3">DUF2946 domain-containing protein</fullName>
    </recommendedName>
</protein>
<sequence>MRPFIRFLLWILITALPLQGVAVALVPCDTVTAPMRLVSQPAVQTEHCAPAKPDQASGAHGKCSHCASCVGASAPPGVPAVVLPAGFSGAGFSAPEPAMTAYIPATLERPPRLS</sequence>
<dbReference type="AlphaFoldDB" id="A0A6A7MVM8"/>
<organism evidence="1 2">
    <name type="scientific">Rugamonas aquatica</name>
    <dbReference type="NCBI Taxonomy" id="2743357"/>
    <lineage>
        <taxon>Bacteria</taxon>
        <taxon>Pseudomonadati</taxon>
        <taxon>Pseudomonadota</taxon>
        <taxon>Betaproteobacteria</taxon>
        <taxon>Burkholderiales</taxon>
        <taxon>Oxalobacteraceae</taxon>
        <taxon>Telluria group</taxon>
        <taxon>Rugamonas</taxon>
    </lineage>
</organism>
<name>A0A6A7MVM8_9BURK</name>